<reference evidence="2 3" key="1">
    <citation type="submission" date="2015-09" db="EMBL/GenBank/DDBJ databases">
        <authorList>
            <consortium name="Pathogen Informatics"/>
        </authorList>
    </citation>
    <scope>NUCLEOTIDE SEQUENCE [LARGE SCALE GENOMIC DNA]</scope>
    <source>
        <strain evidence="2 3">2789STDY5608854</strain>
    </source>
</reference>
<keyword evidence="1" id="KW-0812">Transmembrane</keyword>
<keyword evidence="1" id="KW-1133">Transmembrane helix</keyword>
<name>A0A174F2X8_FLAPL</name>
<evidence type="ECO:0000313" key="3">
    <source>
        <dbReference type="Proteomes" id="UP000095746"/>
    </source>
</evidence>
<feature type="transmembrane region" description="Helical" evidence="1">
    <location>
        <begin position="216"/>
        <end position="236"/>
    </location>
</feature>
<dbReference type="AlphaFoldDB" id="A0A174F2X8"/>
<gene>
    <name evidence="2" type="ORF">ERS852411_01545</name>
</gene>
<sequence>MLQIDRRAVPLEEFVGADGDADEQIARRAAVFARAALSPEGDRLAVVDAGGDGDGELALTADAACAAAALAGLMDDLALAAALGAGGGGGEGKGPAAPLDTDLAAAVAVGADLRCGTRRAAGTVAVVAGFGSVEGDLLLTAEGRLLKADGDRRPQGVTLHGAAARTAGAAAEAAPEEGAEDIAQVDVAHVKPAEAAKAAPGSARAEIGIHTRMAELVVAGALILVGQYLVGLIGLLEFGLGGLVAGIQIRVVLLGLFPVGLLDLLVRGALGHAEDFIIISFLFWHRVLSPLNGRNGRVWGPPPTA</sequence>
<keyword evidence="1" id="KW-0472">Membrane</keyword>
<organism evidence="2 3">
    <name type="scientific">Flavonifractor plautii</name>
    <name type="common">Fusobacterium plautii</name>
    <dbReference type="NCBI Taxonomy" id="292800"/>
    <lineage>
        <taxon>Bacteria</taxon>
        <taxon>Bacillati</taxon>
        <taxon>Bacillota</taxon>
        <taxon>Clostridia</taxon>
        <taxon>Eubacteriales</taxon>
        <taxon>Oscillospiraceae</taxon>
        <taxon>Flavonifractor</taxon>
    </lineage>
</organism>
<protein>
    <submittedName>
        <fullName evidence="2">Uncharacterized protein</fullName>
    </submittedName>
</protein>
<proteinExistence type="predicted"/>
<feature type="transmembrane region" description="Helical" evidence="1">
    <location>
        <begin position="242"/>
        <end position="266"/>
    </location>
</feature>
<evidence type="ECO:0000256" key="1">
    <source>
        <dbReference type="SAM" id="Phobius"/>
    </source>
</evidence>
<evidence type="ECO:0000313" key="2">
    <source>
        <dbReference type="EMBL" id="CUO44061.1"/>
    </source>
</evidence>
<dbReference type="EMBL" id="CYZT01000092">
    <property type="protein sequence ID" value="CUO44061.1"/>
    <property type="molecule type" value="Genomic_DNA"/>
</dbReference>
<accession>A0A174F2X8</accession>
<dbReference type="Proteomes" id="UP000095746">
    <property type="component" value="Unassembled WGS sequence"/>
</dbReference>